<evidence type="ECO:0000313" key="1">
    <source>
        <dbReference type="EMBL" id="ARS64046.1"/>
    </source>
</evidence>
<reference evidence="1 2" key="1">
    <citation type="journal article" date="2017" name="Environ. Microbiol.">
        <title>Genome and epigenome of a novel marine Thaumarchaeota strain suggest viral infection, phosphorothioation DNA modification and multiple restriction systems.</title>
        <authorList>
            <person name="Ahlgren N.A."/>
            <person name="Chen Y."/>
            <person name="Needham D.M."/>
            <person name="Parada A.E."/>
            <person name="Sachdeva R."/>
            <person name="Trinh V."/>
            <person name="Chen T."/>
            <person name="Fuhrman J.A."/>
        </authorList>
    </citation>
    <scope>NUCLEOTIDE SEQUENCE [LARGE SCALE GENOMIC DNA]</scope>
    <source>
        <strain evidence="1 2">SPOT01</strain>
    </source>
</reference>
<dbReference type="EMBL" id="CP021324">
    <property type="protein sequence ID" value="ARS64046.1"/>
    <property type="molecule type" value="Genomic_DNA"/>
</dbReference>
<gene>
    <name evidence="1" type="ORF">NMSP_0423</name>
</gene>
<keyword evidence="2" id="KW-1185">Reference proteome</keyword>
<dbReference type="RefSeq" id="WP_225971306.1">
    <property type="nucleotide sequence ID" value="NZ_CP021324.1"/>
</dbReference>
<dbReference type="GeneID" id="32900920"/>
<proteinExistence type="predicted"/>
<dbReference type="KEGG" id="nct:NMSP_0423"/>
<accession>A0A2Z2HML1</accession>
<protein>
    <submittedName>
        <fullName evidence="1">Uncharacterized protein</fullName>
    </submittedName>
</protein>
<dbReference type="AlphaFoldDB" id="A0A2Z2HML1"/>
<dbReference type="Proteomes" id="UP000249949">
    <property type="component" value="Chromosome"/>
</dbReference>
<name>A0A2Z2HML1_9ARCH</name>
<evidence type="ECO:0000313" key="2">
    <source>
        <dbReference type="Proteomes" id="UP000249949"/>
    </source>
</evidence>
<sequence length="227" mass="25450">MKRIGKCMKCMKIILLVLLIGSTGSVSSAVFAEPQMTATIEKTTYTYCEKLAYTIEVSEVTGDLAIIHIRDETDKKSSAIPIPIEKLSNPIPSAYPFQKDIFPSGKYFIDIEYSGATTTLEFDLIDSDNLCISQAMKPLIIRWVNGEFTDGMLISGFQNLVDSKLIDIPYEITEKNIDKIKIPQWVKSVGNGWIMGMISDQMFAKNLQYLIDQKIISNGDNRINEQG</sequence>
<organism evidence="1 2">
    <name type="scientific">Candidatus Nitrosomarinus catalinensis</name>
    <dbReference type="NCBI Taxonomy" id="1898749"/>
    <lineage>
        <taxon>Archaea</taxon>
        <taxon>Nitrososphaerota</taxon>
        <taxon>Nitrososphaeria</taxon>
        <taxon>Nitrosopumilales</taxon>
        <taxon>Nitrosopumilaceae</taxon>
        <taxon>Candidatus Nitrosomarinus</taxon>
    </lineage>
</organism>